<feature type="domain" description="LysM" evidence="4">
    <location>
        <begin position="228"/>
        <end position="271"/>
    </location>
</feature>
<dbReference type="Pfam" id="PF01476">
    <property type="entry name" value="LysM"/>
    <property type="match status" value="2"/>
</dbReference>
<dbReference type="OrthoDB" id="305469at2"/>
<feature type="transmembrane region" description="Helical" evidence="3">
    <location>
        <begin position="97"/>
        <end position="117"/>
    </location>
</feature>
<sequence length="414" mass="45839">MTSIIKRQIVEERSHTRPEKNSRRNEPMRPLEVISTDPARLWSQDNKPGRKKLFSREKRQSLSSSSPAIINFPETRRKPWPAGGGPGKEGNDLQINWIDLLFMSNMIMVLVLLALFLGPARGSLSMYIDSRSLYLPPGLYSGAFAVPHDSGIQLSSAAPAVEDLPDVDHSQFDALEVSEYQIQNGDTLGQIALDFDLNMDTLISFNQIRDVRRMQVGQSLQIPNRDGLLHHVEQGDSLSALSDEYGSSLNAILDANSLDSETISPGDTIFIPGVKMNQTDLKLVLGELFIYPASGRFTSGFGYRADPFTGARRFHNGVDWANRVGTPIKASMAGTVVHVESQIGNYGRFVIIQHPRGFQTLYAHMDSIAVSRGEYVSQGEMIGRMGNTGRSTGPHLHFSLIRNGNFVDPLAYLH</sequence>
<dbReference type="InterPro" id="IPR011055">
    <property type="entry name" value="Dup_hybrid_motif"/>
</dbReference>
<dbReference type="RefSeq" id="WP_024267538.1">
    <property type="nucleotide sequence ID" value="NC_023035.1"/>
</dbReference>
<dbReference type="PANTHER" id="PTHR21666:SF289">
    <property type="entry name" value="L-ALA--D-GLU ENDOPEPTIDASE"/>
    <property type="match status" value="1"/>
</dbReference>
<dbReference type="PANTHER" id="PTHR21666">
    <property type="entry name" value="PEPTIDASE-RELATED"/>
    <property type="match status" value="1"/>
</dbReference>
<keyword evidence="6" id="KW-1185">Reference proteome</keyword>
<dbReference type="eggNOG" id="COG1388">
    <property type="taxonomic scope" value="Bacteria"/>
</dbReference>
<dbReference type="eggNOG" id="COG0739">
    <property type="taxonomic scope" value="Bacteria"/>
</dbReference>
<keyword evidence="3" id="KW-0472">Membrane</keyword>
<gene>
    <name evidence="5" type="ORF">L21SP2_1213</name>
</gene>
<dbReference type="InterPro" id="IPR016047">
    <property type="entry name" value="M23ase_b-sheet_dom"/>
</dbReference>
<keyword evidence="3" id="KW-0812">Transmembrane</keyword>
<protein>
    <submittedName>
        <fullName evidence="5">Peptidase, M23/M37 family</fullName>
    </submittedName>
</protein>
<feature type="domain" description="LysM" evidence="4">
    <location>
        <begin position="178"/>
        <end position="222"/>
    </location>
</feature>
<dbReference type="Pfam" id="PF01551">
    <property type="entry name" value="Peptidase_M23"/>
    <property type="match status" value="1"/>
</dbReference>
<reference evidence="5 6" key="1">
    <citation type="journal article" date="2015" name="Stand. Genomic Sci.">
        <title>Complete genome sequence and description of Salinispira pacifica gen. nov., sp. nov., a novel spirochaete isolated form a hypersaline microbial mat.</title>
        <authorList>
            <person name="Ben Hania W."/>
            <person name="Joseph M."/>
            <person name="Schumann P."/>
            <person name="Bunk B."/>
            <person name="Fiebig A."/>
            <person name="Sproer C."/>
            <person name="Klenk H.P."/>
            <person name="Fardeau M.L."/>
            <person name="Spring S."/>
        </authorList>
    </citation>
    <scope>NUCLEOTIDE SEQUENCE [LARGE SCALE GENOMIC DNA]</scope>
    <source>
        <strain evidence="5 6">L21-RPul-D2</strain>
    </source>
</reference>
<dbReference type="PATRIC" id="fig|1307761.3.peg.1207"/>
<dbReference type="CDD" id="cd00118">
    <property type="entry name" value="LysM"/>
    <property type="match status" value="1"/>
</dbReference>
<dbReference type="EMBL" id="CP006939">
    <property type="protein sequence ID" value="AHC14614.1"/>
    <property type="molecule type" value="Genomic_DNA"/>
</dbReference>
<dbReference type="GO" id="GO:0004222">
    <property type="term" value="F:metalloendopeptidase activity"/>
    <property type="evidence" value="ECO:0007669"/>
    <property type="project" value="TreeGrafter"/>
</dbReference>
<dbReference type="HOGENOM" id="CLU_029425_7_2_12"/>
<proteinExistence type="predicted"/>
<keyword evidence="3" id="KW-1133">Transmembrane helix</keyword>
<dbReference type="CDD" id="cd12797">
    <property type="entry name" value="M23_peptidase"/>
    <property type="match status" value="1"/>
</dbReference>
<keyword evidence="1" id="KW-0732">Signal</keyword>
<dbReference type="KEGG" id="slr:L21SP2_1213"/>
<dbReference type="Gene3D" id="2.70.70.10">
    <property type="entry name" value="Glucose Permease (Domain IIA)"/>
    <property type="match status" value="1"/>
</dbReference>
<dbReference type="InterPro" id="IPR050570">
    <property type="entry name" value="Cell_wall_metabolism_enzyme"/>
</dbReference>
<evidence type="ECO:0000259" key="4">
    <source>
        <dbReference type="PROSITE" id="PS51782"/>
    </source>
</evidence>
<evidence type="ECO:0000313" key="6">
    <source>
        <dbReference type="Proteomes" id="UP000018680"/>
    </source>
</evidence>
<organism evidence="5 6">
    <name type="scientific">Salinispira pacifica</name>
    <dbReference type="NCBI Taxonomy" id="1307761"/>
    <lineage>
        <taxon>Bacteria</taxon>
        <taxon>Pseudomonadati</taxon>
        <taxon>Spirochaetota</taxon>
        <taxon>Spirochaetia</taxon>
        <taxon>Spirochaetales</taxon>
        <taxon>Spirochaetaceae</taxon>
        <taxon>Salinispira</taxon>
    </lineage>
</organism>
<evidence type="ECO:0000256" key="2">
    <source>
        <dbReference type="SAM" id="MobiDB-lite"/>
    </source>
</evidence>
<dbReference type="PROSITE" id="PS51782">
    <property type="entry name" value="LYSM"/>
    <property type="match status" value="2"/>
</dbReference>
<dbReference type="Gene3D" id="3.10.350.10">
    <property type="entry name" value="LysM domain"/>
    <property type="match status" value="2"/>
</dbReference>
<dbReference type="InterPro" id="IPR018392">
    <property type="entry name" value="LysM"/>
</dbReference>
<evidence type="ECO:0000256" key="1">
    <source>
        <dbReference type="ARBA" id="ARBA00022729"/>
    </source>
</evidence>
<evidence type="ECO:0000313" key="5">
    <source>
        <dbReference type="EMBL" id="AHC14614.1"/>
    </source>
</evidence>
<accession>V5WGE1</accession>
<evidence type="ECO:0000256" key="3">
    <source>
        <dbReference type="SAM" id="Phobius"/>
    </source>
</evidence>
<feature type="region of interest" description="Disordered" evidence="2">
    <location>
        <begin position="1"/>
        <end position="68"/>
    </location>
</feature>
<feature type="compositionally biased region" description="Basic and acidic residues" evidence="2">
    <location>
        <begin position="8"/>
        <end position="29"/>
    </location>
</feature>
<dbReference type="InterPro" id="IPR036779">
    <property type="entry name" value="LysM_dom_sf"/>
</dbReference>
<dbReference type="STRING" id="1307761.L21SP2_1213"/>
<dbReference type="AlphaFoldDB" id="V5WGE1"/>
<dbReference type="SUPFAM" id="SSF51261">
    <property type="entry name" value="Duplicated hybrid motif"/>
    <property type="match status" value="1"/>
</dbReference>
<dbReference type="Proteomes" id="UP000018680">
    <property type="component" value="Chromosome"/>
</dbReference>
<dbReference type="SMART" id="SM00257">
    <property type="entry name" value="LysM"/>
    <property type="match status" value="2"/>
</dbReference>
<name>V5WGE1_9SPIO</name>